<feature type="domain" description="CobW C-terminal" evidence="8">
    <location>
        <begin position="279"/>
        <end position="355"/>
    </location>
</feature>
<dbReference type="PANTHER" id="PTHR13748:SF62">
    <property type="entry name" value="COBW DOMAIN-CONTAINING PROTEIN"/>
    <property type="match status" value="1"/>
</dbReference>
<evidence type="ECO:0000256" key="2">
    <source>
        <dbReference type="ARBA" id="ARBA00022801"/>
    </source>
</evidence>
<organism evidence="9 10">
    <name type="scientific">Cohnella lubricantis</name>
    <dbReference type="NCBI Taxonomy" id="2163172"/>
    <lineage>
        <taxon>Bacteria</taxon>
        <taxon>Bacillati</taxon>
        <taxon>Bacillota</taxon>
        <taxon>Bacilli</taxon>
        <taxon>Bacillales</taxon>
        <taxon>Paenibacillaceae</taxon>
        <taxon>Cohnella</taxon>
    </lineage>
</organism>
<dbReference type="CDD" id="cd03112">
    <property type="entry name" value="CobW-like"/>
    <property type="match status" value="1"/>
</dbReference>
<dbReference type="InterPro" id="IPR036627">
    <property type="entry name" value="CobW-likC_sf"/>
</dbReference>
<dbReference type="Proteomes" id="UP000574133">
    <property type="component" value="Unassembled WGS sequence"/>
</dbReference>
<comment type="caution">
    <text evidence="9">The sequence shown here is derived from an EMBL/GenBank/DDBJ whole genome shotgun (WGS) entry which is preliminary data.</text>
</comment>
<dbReference type="Pfam" id="PF07683">
    <property type="entry name" value="CobW_C"/>
    <property type="match status" value="1"/>
</dbReference>
<dbReference type="AlphaFoldDB" id="A0A841T7X3"/>
<dbReference type="InterPro" id="IPR011629">
    <property type="entry name" value="CobW-like_C"/>
</dbReference>
<dbReference type="EMBL" id="JACJVN010000012">
    <property type="protein sequence ID" value="MBB6676156.1"/>
    <property type="molecule type" value="Genomic_DNA"/>
</dbReference>
<dbReference type="PANTHER" id="PTHR13748">
    <property type="entry name" value="COBW-RELATED"/>
    <property type="match status" value="1"/>
</dbReference>
<evidence type="ECO:0000313" key="10">
    <source>
        <dbReference type="Proteomes" id="UP000574133"/>
    </source>
</evidence>
<reference evidence="9 10" key="1">
    <citation type="submission" date="2020-08" db="EMBL/GenBank/DDBJ databases">
        <title>Cohnella phylogeny.</title>
        <authorList>
            <person name="Dunlap C."/>
        </authorList>
    </citation>
    <scope>NUCLEOTIDE SEQUENCE [LARGE SCALE GENOMIC DNA]</scope>
    <source>
        <strain evidence="9 10">DSM 103658</strain>
    </source>
</reference>
<dbReference type="GO" id="GO:0016787">
    <property type="term" value="F:hydrolase activity"/>
    <property type="evidence" value="ECO:0007669"/>
    <property type="project" value="UniProtKB-KW"/>
</dbReference>
<keyword evidence="3" id="KW-0143">Chaperone</keyword>
<accession>A0A841T7X3</accession>
<evidence type="ECO:0000256" key="1">
    <source>
        <dbReference type="ARBA" id="ARBA00022741"/>
    </source>
</evidence>
<evidence type="ECO:0000259" key="8">
    <source>
        <dbReference type="Pfam" id="PF07683"/>
    </source>
</evidence>
<evidence type="ECO:0000256" key="6">
    <source>
        <dbReference type="SAM" id="MobiDB-lite"/>
    </source>
</evidence>
<sequence length="362" mass="39795">MELEAGNVIGAEFELSAGNENEIAQANEKTVAVYLLTGFLGSGKTTLLRRLIAATQERGLEPAVLMNEVGDVNLDGMAVDAEVPMAELLGGCICCTIKSDVALELVQLIKRYHPDVVFIESTGVAQPLEILDAVSEASLYARAELSGVATVVDARHLLDRLRIGTGKTFKLMRDQIRVSSFILLNKADLVGPAELAELNEWLREWNPAASIQQTVRCEAKWSALWNKLQQNSAAQAAKHHAGPSVSSTGQAVSKSADEEAHVHHHHDHDHVHVMTRYLPGAVNSERFEQFLRDLPSGVYRAKGIVTFTDTASRFLFQYAYRESDFMRITPQKTVHDVAVFIGEDFSEAELESKLNVLFADAV</sequence>
<dbReference type="InterPro" id="IPR027417">
    <property type="entry name" value="P-loop_NTPase"/>
</dbReference>
<dbReference type="GO" id="GO:0000166">
    <property type="term" value="F:nucleotide binding"/>
    <property type="evidence" value="ECO:0007669"/>
    <property type="project" value="UniProtKB-KW"/>
</dbReference>
<dbReference type="InterPro" id="IPR003495">
    <property type="entry name" value="CobW/HypB/UreG_nucleotide-bd"/>
</dbReference>
<evidence type="ECO:0000313" key="9">
    <source>
        <dbReference type="EMBL" id="MBB6676156.1"/>
    </source>
</evidence>
<gene>
    <name evidence="9" type="ORF">H4Q31_02325</name>
</gene>
<comment type="similarity">
    <text evidence="4">Belongs to the SIMIBI class G3E GTPase family. ZNG1 subfamily.</text>
</comment>
<evidence type="ECO:0000256" key="5">
    <source>
        <dbReference type="ARBA" id="ARBA00049117"/>
    </source>
</evidence>
<name>A0A841T7X3_9BACL</name>
<keyword evidence="2" id="KW-0378">Hydrolase</keyword>
<feature type="region of interest" description="Disordered" evidence="6">
    <location>
        <begin position="235"/>
        <end position="266"/>
    </location>
</feature>
<keyword evidence="1" id="KW-0547">Nucleotide-binding</keyword>
<dbReference type="Pfam" id="PF02492">
    <property type="entry name" value="cobW"/>
    <property type="match status" value="1"/>
</dbReference>
<dbReference type="InterPro" id="IPR051316">
    <property type="entry name" value="Zinc-reg_GTPase_activator"/>
</dbReference>
<dbReference type="Gene3D" id="3.30.1220.10">
    <property type="entry name" value="CobW-like, C-terminal domain"/>
    <property type="match status" value="1"/>
</dbReference>
<evidence type="ECO:0000259" key="7">
    <source>
        <dbReference type="Pfam" id="PF02492"/>
    </source>
</evidence>
<dbReference type="Gene3D" id="3.40.50.300">
    <property type="entry name" value="P-loop containing nucleotide triphosphate hydrolases"/>
    <property type="match status" value="1"/>
</dbReference>
<keyword evidence="10" id="KW-1185">Reference proteome</keyword>
<evidence type="ECO:0000256" key="3">
    <source>
        <dbReference type="ARBA" id="ARBA00023186"/>
    </source>
</evidence>
<comment type="catalytic activity">
    <reaction evidence="5">
        <text>GTP + H2O = GDP + phosphate + H(+)</text>
        <dbReference type="Rhea" id="RHEA:19669"/>
        <dbReference type="ChEBI" id="CHEBI:15377"/>
        <dbReference type="ChEBI" id="CHEBI:15378"/>
        <dbReference type="ChEBI" id="CHEBI:37565"/>
        <dbReference type="ChEBI" id="CHEBI:43474"/>
        <dbReference type="ChEBI" id="CHEBI:58189"/>
    </reaction>
    <physiologicalReaction direction="left-to-right" evidence="5">
        <dbReference type="Rhea" id="RHEA:19670"/>
    </physiologicalReaction>
</comment>
<dbReference type="GO" id="GO:0005737">
    <property type="term" value="C:cytoplasm"/>
    <property type="evidence" value="ECO:0007669"/>
    <property type="project" value="TreeGrafter"/>
</dbReference>
<feature type="compositionally biased region" description="Polar residues" evidence="6">
    <location>
        <begin position="244"/>
        <end position="253"/>
    </location>
</feature>
<protein>
    <submittedName>
        <fullName evidence="9">GTP-binding protein</fullName>
    </submittedName>
</protein>
<dbReference type="SUPFAM" id="SSF90002">
    <property type="entry name" value="Hypothetical protein YjiA, C-terminal domain"/>
    <property type="match status" value="1"/>
</dbReference>
<dbReference type="SUPFAM" id="SSF52540">
    <property type="entry name" value="P-loop containing nucleoside triphosphate hydrolases"/>
    <property type="match status" value="1"/>
</dbReference>
<feature type="domain" description="CobW/HypB/UreG nucleotide-binding" evidence="7">
    <location>
        <begin position="33"/>
        <end position="211"/>
    </location>
</feature>
<evidence type="ECO:0000256" key="4">
    <source>
        <dbReference type="ARBA" id="ARBA00034320"/>
    </source>
</evidence>
<proteinExistence type="inferred from homology"/>